<sequence length="69" mass="8078">MDPRRAELYLRHIREGGAKIADFLTARPDIDPDFIEDLPARHEAELERHISDLKITQQIERDVLAIEEE</sequence>
<reference evidence="1 2" key="1">
    <citation type="submission" date="2016-01" db="EMBL/GenBank/DDBJ databases">
        <title>The new phylogeny of the genus Mycobacterium.</title>
        <authorList>
            <person name="Tarcisio F."/>
            <person name="Conor M."/>
            <person name="Antonella G."/>
            <person name="Elisabetta G."/>
            <person name="Giulia F.S."/>
            <person name="Sara T."/>
            <person name="Anna F."/>
            <person name="Clotilde B."/>
            <person name="Roberto B."/>
            <person name="Veronica D.S."/>
            <person name="Fabio R."/>
            <person name="Monica P."/>
            <person name="Olivier J."/>
            <person name="Enrico T."/>
            <person name="Nicola S."/>
        </authorList>
    </citation>
    <scope>NUCLEOTIDE SEQUENCE [LARGE SCALE GENOMIC DNA]</scope>
    <source>
        <strain evidence="1 2">DSM 44852</strain>
    </source>
</reference>
<organism evidence="1 2">
    <name type="scientific">Mycobacterium florentinum</name>
    <dbReference type="NCBI Taxonomy" id="292462"/>
    <lineage>
        <taxon>Bacteria</taxon>
        <taxon>Bacillati</taxon>
        <taxon>Actinomycetota</taxon>
        <taxon>Actinomycetes</taxon>
        <taxon>Mycobacteriales</taxon>
        <taxon>Mycobacteriaceae</taxon>
        <taxon>Mycobacterium</taxon>
        <taxon>Mycobacterium simiae complex</taxon>
    </lineage>
</organism>
<protein>
    <submittedName>
        <fullName evidence="1">Uncharacterized protein</fullName>
    </submittedName>
</protein>
<proteinExistence type="predicted"/>
<dbReference type="EMBL" id="LQOV01000029">
    <property type="protein sequence ID" value="ORV49690.1"/>
    <property type="molecule type" value="Genomic_DNA"/>
</dbReference>
<evidence type="ECO:0000313" key="2">
    <source>
        <dbReference type="Proteomes" id="UP000193010"/>
    </source>
</evidence>
<evidence type="ECO:0000313" key="1">
    <source>
        <dbReference type="EMBL" id="ORV49690.1"/>
    </source>
</evidence>
<comment type="caution">
    <text evidence="1">The sequence shown here is derived from an EMBL/GenBank/DDBJ whole genome shotgun (WGS) entry which is preliminary data.</text>
</comment>
<accession>A0A1X1TYM4</accession>
<gene>
    <name evidence="1" type="ORF">AWC05_00780</name>
</gene>
<name>A0A1X1TYM4_MYCFL</name>
<keyword evidence="2" id="KW-1185">Reference proteome</keyword>
<dbReference type="AlphaFoldDB" id="A0A1X1TYM4"/>
<dbReference type="Proteomes" id="UP000193010">
    <property type="component" value="Unassembled WGS sequence"/>
</dbReference>